<reference evidence="1 2" key="1">
    <citation type="submission" date="2019-10" db="EMBL/GenBank/DDBJ databases">
        <authorList>
            <person name="Wolf R A."/>
        </authorList>
    </citation>
    <scope>NUCLEOTIDE SEQUENCE [LARGE SCALE GENOMIC DNA]</scope>
    <source>
        <strain evidence="1">Collinsella_aerofaciens_AK_138A</strain>
    </source>
</reference>
<protein>
    <submittedName>
        <fullName evidence="1">Uncharacterized protein</fullName>
    </submittedName>
</protein>
<evidence type="ECO:0000313" key="2">
    <source>
        <dbReference type="Proteomes" id="UP000330807"/>
    </source>
</evidence>
<name>A0A5K1J2J5_9ACTN</name>
<organism evidence="1 2">
    <name type="scientific">Collinsella aerofaciens</name>
    <dbReference type="NCBI Taxonomy" id="74426"/>
    <lineage>
        <taxon>Bacteria</taxon>
        <taxon>Bacillati</taxon>
        <taxon>Actinomycetota</taxon>
        <taxon>Coriobacteriia</taxon>
        <taxon>Coriobacteriales</taxon>
        <taxon>Coriobacteriaceae</taxon>
        <taxon>Collinsella</taxon>
    </lineage>
</organism>
<accession>A0A5K1J2J5</accession>
<dbReference type="AlphaFoldDB" id="A0A5K1J2J5"/>
<proteinExistence type="predicted"/>
<sequence>MNNEPSTNKFDRNKFHTSTVWKPSNGKPSWRFVFRLAANTFSNREPGTKHLFFRQVLFGVGMDHNIHASPPPSYPISYDENQLSPILTPALVERQGAR</sequence>
<gene>
    <name evidence="1" type="ORF">LMKDKBCB_00123</name>
</gene>
<dbReference type="Proteomes" id="UP000330807">
    <property type="component" value="Unassembled WGS sequence"/>
</dbReference>
<evidence type="ECO:0000313" key="1">
    <source>
        <dbReference type="EMBL" id="VWL96905.1"/>
    </source>
</evidence>
<dbReference type="EMBL" id="CABWIH010000038">
    <property type="protein sequence ID" value="VWL96905.1"/>
    <property type="molecule type" value="Genomic_DNA"/>
</dbReference>